<feature type="compositionally biased region" description="Acidic residues" evidence="1">
    <location>
        <begin position="421"/>
        <end position="436"/>
    </location>
</feature>
<dbReference type="Proteomes" id="UP000037923">
    <property type="component" value="Unassembled WGS sequence"/>
</dbReference>
<dbReference type="EMBL" id="LGTL01000009">
    <property type="protein sequence ID" value="KPA80244.1"/>
    <property type="molecule type" value="Genomic_DNA"/>
</dbReference>
<name>A0A0N0VF57_LEPPY</name>
<dbReference type="VEuPathDB" id="TriTrypDB:LpyrH10_09_3120"/>
<comment type="caution">
    <text evidence="2">The sequence shown here is derived from an EMBL/GenBank/DDBJ whole genome shotgun (WGS) entry which is preliminary data.</text>
</comment>
<dbReference type="OrthoDB" id="244729at2759"/>
<dbReference type="OMA" id="RFEVARM"/>
<protein>
    <submittedName>
        <fullName evidence="2">Uncharacterized protein</fullName>
    </submittedName>
</protein>
<keyword evidence="3" id="KW-1185">Reference proteome</keyword>
<gene>
    <name evidence="2" type="ORF">ABB37_05212</name>
</gene>
<evidence type="ECO:0000256" key="1">
    <source>
        <dbReference type="SAM" id="MobiDB-lite"/>
    </source>
</evidence>
<dbReference type="SUPFAM" id="SSF48371">
    <property type="entry name" value="ARM repeat"/>
    <property type="match status" value="1"/>
</dbReference>
<dbReference type="AlphaFoldDB" id="A0A0N0VF57"/>
<dbReference type="GeneID" id="26905502"/>
<sequence length="975" mass="107089">MAMMNSTAMMSNAVHLEDASRSPSLPSSSPLCDLLAADSVQDVLVYLSAESIAENPDARLRTFSDIVTHISARYTGDFSSSKANSFDLATPPSSQESAPPLEASRWKWADALMRGVTDPWSRIRAICLSPMADLLLSEVREVLALQRLAGGDSEQTLATLPERSSRLSYSAPGPSRRHSTDRSETDKKTGEAVKGGGRSLGDGKLHASPPTPLRKLNVSAPLDYLWTYWERTTRWYEHDGIVRLLVKVYGRSRTVPGAALRADEAGIRTLLFKVLFPAFRDPQLPVRESAAALLGVLVDRERTLPIPSAITSFIVEHIIDTLAQVPIPVRSRSPLTSSDQESTRVLEGNLLAVVVLVDMNVIQVASSSVMPLLLQLASYPASSVRQYIAQILRPPSPPVFVYLMQCLCEQDGQQTHRSETEDSDDAPDAADDDDDGEHNWQRQETVMMALQQHFLSLASTRATARDWLHASTCSNNVLELLRRATPLAVVFHAMQSPRFEVARMGSQLFPLLLQTCIRFLAPADLPRICEACCGAEGCMQDELNRLQAQGDLAAFAKTQLSIATVAMPALWFYLTIRRIEAEVTGRSRAGIEKVIRPYATYECVTFASQAHLREDAGNGNDAPASCALLVLAAYCACVMDPAEWHRCVEEVLKPSWWVELLSNPVRREQVRLGPDFVRAVHHCGTPAQSQRIVELIPTLTAALANAQTHQQCLIIAMIRGAVVGHAGAAAATEERAMAYVYHDVYAAPALTEGGEAAPLGHTWLKLFVPTHDAIPTAVLWGPLEGDGGNRDTRIVIRRDSDVFRALDEVCFKELFQSTKTELSVLRELHSLMISLTRLDVHARYDGNGKESDDQHGVGSDVDWCVLALESVFGRLDKVCPRWRERASDDAAAKKAPAEEEVVVAESDEICWDDWDDDEDDDDGCAQGIYEAEAIKSAVLIVSTLRELAATNSHDGSKTNVADERFRSELAALNIK</sequence>
<reference evidence="2 3" key="1">
    <citation type="submission" date="2015-07" db="EMBL/GenBank/DDBJ databases">
        <title>High-quality genome of monoxenous trypanosomatid Leptomonas pyrrhocoris.</title>
        <authorList>
            <person name="Flegontov P."/>
            <person name="Butenko A."/>
            <person name="Firsov S."/>
            <person name="Vlcek C."/>
            <person name="Logacheva M.D."/>
            <person name="Field M."/>
            <person name="Filatov D."/>
            <person name="Flegontova O."/>
            <person name="Gerasimov E."/>
            <person name="Jackson A.P."/>
            <person name="Kelly S."/>
            <person name="Opperdoes F."/>
            <person name="O'Reilly A."/>
            <person name="Votypka J."/>
            <person name="Yurchenko V."/>
            <person name="Lukes J."/>
        </authorList>
    </citation>
    <scope>NUCLEOTIDE SEQUENCE [LARGE SCALE GENOMIC DNA]</scope>
    <source>
        <strain evidence="2">H10</strain>
    </source>
</reference>
<dbReference type="InterPro" id="IPR016024">
    <property type="entry name" value="ARM-type_fold"/>
</dbReference>
<dbReference type="RefSeq" id="XP_015658683.1">
    <property type="nucleotide sequence ID" value="XM_015803167.1"/>
</dbReference>
<accession>A0A0N0VF57</accession>
<evidence type="ECO:0000313" key="3">
    <source>
        <dbReference type="Proteomes" id="UP000037923"/>
    </source>
</evidence>
<feature type="region of interest" description="Disordered" evidence="1">
    <location>
        <begin position="413"/>
        <end position="437"/>
    </location>
</feature>
<feature type="region of interest" description="Disordered" evidence="1">
    <location>
        <begin position="156"/>
        <end position="212"/>
    </location>
</feature>
<proteinExistence type="predicted"/>
<feature type="compositionally biased region" description="Basic and acidic residues" evidence="1">
    <location>
        <begin position="178"/>
        <end position="191"/>
    </location>
</feature>
<evidence type="ECO:0000313" key="2">
    <source>
        <dbReference type="EMBL" id="KPA80244.1"/>
    </source>
</evidence>
<organism evidence="2 3">
    <name type="scientific">Leptomonas pyrrhocoris</name>
    <name type="common">Firebug parasite</name>
    <dbReference type="NCBI Taxonomy" id="157538"/>
    <lineage>
        <taxon>Eukaryota</taxon>
        <taxon>Discoba</taxon>
        <taxon>Euglenozoa</taxon>
        <taxon>Kinetoplastea</taxon>
        <taxon>Metakinetoplastina</taxon>
        <taxon>Trypanosomatida</taxon>
        <taxon>Trypanosomatidae</taxon>
        <taxon>Leishmaniinae</taxon>
        <taxon>Leptomonas</taxon>
    </lineage>
</organism>